<name>A0AAU9JUV2_9CILI</name>
<evidence type="ECO:0000313" key="1">
    <source>
        <dbReference type="EMBL" id="CAG9325502.1"/>
    </source>
</evidence>
<reference evidence="1" key="1">
    <citation type="submission" date="2021-09" db="EMBL/GenBank/DDBJ databases">
        <authorList>
            <consortium name="AG Swart"/>
            <person name="Singh M."/>
            <person name="Singh A."/>
            <person name="Seah K."/>
            <person name="Emmerich C."/>
        </authorList>
    </citation>
    <scope>NUCLEOTIDE SEQUENCE</scope>
    <source>
        <strain evidence="1">ATCC30299</strain>
    </source>
</reference>
<evidence type="ECO:0008006" key="3">
    <source>
        <dbReference type="Google" id="ProtNLM"/>
    </source>
</evidence>
<protein>
    <recommendedName>
        <fullName evidence="3">RING-type domain-containing protein</fullName>
    </recommendedName>
</protein>
<proteinExistence type="predicted"/>
<accession>A0AAU9JUV2</accession>
<evidence type="ECO:0000313" key="2">
    <source>
        <dbReference type="Proteomes" id="UP001162131"/>
    </source>
</evidence>
<gene>
    <name evidence="1" type="ORF">BSTOLATCC_MIC38755</name>
</gene>
<organism evidence="1 2">
    <name type="scientific">Blepharisma stoltei</name>
    <dbReference type="NCBI Taxonomy" id="1481888"/>
    <lineage>
        <taxon>Eukaryota</taxon>
        <taxon>Sar</taxon>
        <taxon>Alveolata</taxon>
        <taxon>Ciliophora</taxon>
        <taxon>Postciliodesmatophora</taxon>
        <taxon>Heterotrichea</taxon>
        <taxon>Heterotrichida</taxon>
        <taxon>Blepharismidae</taxon>
        <taxon>Blepharisma</taxon>
    </lineage>
</organism>
<dbReference type="EMBL" id="CAJZBQ010000038">
    <property type="protein sequence ID" value="CAG9325502.1"/>
    <property type="molecule type" value="Genomic_DNA"/>
</dbReference>
<keyword evidence="2" id="KW-1185">Reference proteome</keyword>
<dbReference type="Proteomes" id="UP001162131">
    <property type="component" value="Unassembled WGS sequence"/>
</dbReference>
<dbReference type="AlphaFoldDB" id="A0AAU9JUV2"/>
<comment type="caution">
    <text evidence="1">The sequence shown here is derived from an EMBL/GenBank/DDBJ whole genome shotgun (WGS) entry which is preliminary data.</text>
</comment>
<sequence length="193" mass="22265">MEKAFSELNLCLESLNQFLSQKYDPLEHYEIIDLLQRIYELLAATGNNLIINISPSKIYCLHCYNEIPIKEIDSSIHLSCNPYHCFCSTHCFRRHALLCTDSKLIDLDYVRCPACLTSIDISHTCDAFDGNLPQIYEEYKKEQIATFKCLICLTNYEIEEGITLDCDHRCNQKLKCPLCPQPISSTPLNIKFL</sequence>